<dbReference type="EMBL" id="FQYV01000016">
    <property type="protein sequence ID" value="SHJ41543.1"/>
    <property type="molecule type" value="Genomic_DNA"/>
</dbReference>
<keyword evidence="2" id="KW-0697">Rotamase</keyword>
<evidence type="ECO:0000259" key="4">
    <source>
        <dbReference type="PROSITE" id="PS50198"/>
    </source>
</evidence>
<feature type="chain" id="PRO_5009918613" evidence="3">
    <location>
        <begin position="18"/>
        <end position="479"/>
    </location>
</feature>
<dbReference type="PANTHER" id="PTHR47637">
    <property type="entry name" value="CHAPERONE SURA"/>
    <property type="match status" value="1"/>
</dbReference>
<dbReference type="STRING" id="797419.SAMN05216556_11635"/>
<dbReference type="Gene3D" id="3.10.50.40">
    <property type="match status" value="2"/>
</dbReference>
<dbReference type="RefSeq" id="WP_234946477.1">
    <property type="nucleotide sequence ID" value="NZ_FNNS01000016.1"/>
</dbReference>
<evidence type="ECO:0000256" key="1">
    <source>
        <dbReference type="ARBA" id="ARBA00022729"/>
    </source>
</evidence>
<dbReference type="Proteomes" id="UP000184172">
    <property type="component" value="Unassembled WGS sequence"/>
</dbReference>
<dbReference type="SUPFAM" id="SSF54534">
    <property type="entry name" value="FKBP-like"/>
    <property type="match status" value="2"/>
</dbReference>
<evidence type="ECO:0000313" key="6">
    <source>
        <dbReference type="Proteomes" id="UP000184172"/>
    </source>
</evidence>
<dbReference type="InterPro" id="IPR000297">
    <property type="entry name" value="PPIase_PpiC"/>
</dbReference>
<dbReference type="InterPro" id="IPR050280">
    <property type="entry name" value="OMP_Chaperone_SurA"/>
</dbReference>
<accession>A0A1M6J4E4</accession>
<feature type="signal peptide" evidence="3">
    <location>
        <begin position="1"/>
        <end position="17"/>
    </location>
</feature>
<dbReference type="Pfam" id="PF00639">
    <property type="entry name" value="Rotamase"/>
    <property type="match status" value="2"/>
</dbReference>
<evidence type="ECO:0000256" key="2">
    <source>
        <dbReference type="PROSITE-ProRule" id="PRU00278"/>
    </source>
</evidence>
<dbReference type="SUPFAM" id="SSF109998">
    <property type="entry name" value="Triger factor/SurA peptide-binding domain-like"/>
    <property type="match status" value="1"/>
</dbReference>
<dbReference type="PROSITE" id="PS50198">
    <property type="entry name" value="PPIC_PPIASE_2"/>
    <property type="match status" value="2"/>
</dbReference>
<feature type="domain" description="PpiC" evidence="4">
    <location>
        <begin position="306"/>
        <end position="416"/>
    </location>
</feature>
<keyword evidence="1 3" id="KW-0732">Signal</keyword>
<dbReference type="AlphaFoldDB" id="A0A1M6J4E4"/>
<dbReference type="PANTHER" id="PTHR47637:SF1">
    <property type="entry name" value="CHAPERONE SURA"/>
    <property type="match status" value="1"/>
</dbReference>
<name>A0A1M6J4E4_9FLAO</name>
<keyword evidence="2" id="KW-0413">Isomerase</keyword>
<feature type="domain" description="PpiC" evidence="4">
    <location>
        <begin position="201"/>
        <end position="303"/>
    </location>
</feature>
<dbReference type="InterPro" id="IPR027304">
    <property type="entry name" value="Trigger_fact/SurA_dom_sf"/>
</dbReference>
<dbReference type="InterPro" id="IPR046357">
    <property type="entry name" value="PPIase_dom_sf"/>
</dbReference>
<organism evidence="5 6">
    <name type="scientific">Aequorivita viscosa</name>
    <dbReference type="NCBI Taxonomy" id="797419"/>
    <lineage>
        <taxon>Bacteria</taxon>
        <taxon>Pseudomonadati</taxon>
        <taxon>Bacteroidota</taxon>
        <taxon>Flavobacteriia</taxon>
        <taxon>Flavobacteriales</taxon>
        <taxon>Flavobacteriaceae</taxon>
        <taxon>Aequorivita</taxon>
    </lineage>
</organism>
<dbReference type="GO" id="GO:0003755">
    <property type="term" value="F:peptidyl-prolyl cis-trans isomerase activity"/>
    <property type="evidence" value="ECO:0007669"/>
    <property type="project" value="UniProtKB-KW"/>
</dbReference>
<sequence>MNKFSLLLLLSTCILQAQNVVVPDSTGVVKSSDAITVPAKNVANDTLKPFERFKAEGINAVVGEYVILDSDIDKGYLEMQSQGISVEGISRCRLLGKLMEDKLYAHQAKQDSLMVSEAEINSRTDQQLQYMASELGSEEKVAQYYRKDNIADLRQELYDANKINALATKMQQKIIDKMEVTPEEVRSFFYSIPEDERPVFGAEIEVAQIVIEPEISQKAIDDAVAKLNEMRADIIDNGASFSTKAVLYSKDPGTASKGGLITGIKRDSPLAKEFMDQTFSLLEGEVSEPFETDFGWHILYVEKIRGQEVDVRHILAFPEVSQEAIEAAQNKIEDIRKQIVAGEITFAEAARKYSEDKETRNNGGQIVNPLTFDTKFDLTKMDPTFSAQVYNLKEGDVSKVITDRDRTGKGLLKIYTVTRRYPEHNADYVEDYERIKQLALREKQIKEINKWQDEVIVKTYVHVNDDYQDCDFAANWLKK</sequence>
<protein>
    <submittedName>
        <fullName evidence="5">Periplasmic chaperone for outer membrane proteins SurA</fullName>
    </submittedName>
</protein>
<reference evidence="6" key="1">
    <citation type="submission" date="2016-11" db="EMBL/GenBank/DDBJ databases">
        <authorList>
            <person name="Varghese N."/>
            <person name="Submissions S."/>
        </authorList>
    </citation>
    <scope>NUCLEOTIDE SEQUENCE [LARGE SCALE GENOMIC DNA]</scope>
    <source>
        <strain evidence="6">DSM 26349</strain>
    </source>
</reference>
<proteinExistence type="predicted"/>
<evidence type="ECO:0000313" key="5">
    <source>
        <dbReference type="EMBL" id="SHJ41543.1"/>
    </source>
</evidence>
<dbReference type="Gene3D" id="1.10.4030.10">
    <property type="entry name" value="Porin chaperone SurA, peptide-binding domain"/>
    <property type="match status" value="1"/>
</dbReference>
<evidence type="ECO:0000256" key="3">
    <source>
        <dbReference type="SAM" id="SignalP"/>
    </source>
</evidence>
<gene>
    <name evidence="5" type="ORF">SAMN04487908_11631</name>
</gene>
<keyword evidence="6" id="KW-1185">Reference proteome</keyword>